<accession>A0A2H0BEL0</accession>
<dbReference type="Pfam" id="PF00005">
    <property type="entry name" value="ABC_tran"/>
    <property type="match status" value="1"/>
</dbReference>
<proteinExistence type="inferred from homology"/>
<dbReference type="Pfam" id="PF13732">
    <property type="entry name" value="DrrA1-3_C"/>
    <property type="match status" value="1"/>
</dbReference>
<dbReference type="Proteomes" id="UP000228495">
    <property type="component" value="Unassembled WGS sequence"/>
</dbReference>
<dbReference type="SMART" id="SM00382">
    <property type="entry name" value="AAA"/>
    <property type="match status" value="1"/>
</dbReference>
<sequence length="306" mass="33994">MRYNYHVESVIHVKNLVKSFGKTPVVKDLSFDVNKGDVFAFLGANGSGKTTTIRCLLDILQPTRGSALIFGNKFDLALASRIGYLPEERGLYTNAQVMETLVYFAQLKGMTTADAKQKALKYLDRVELSAHHATEIKKLSSGQQQKIQLGITLINAPDLLILDEPTKGLDPVNRSLLMELLDELNENGATIVFVSHQMDEVEKIANRLVMIKNGSQALYGSLQEVKKQFGTNTIHITYQGEIPSNDAMYRSSSIENNVAELTPTSETSTNDVISHLIQHNVIINDFTIGTPSLQDVFVKVMKSEQY</sequence>
<dbReference type="InterPro" id="IPR025302">
    <property type="entry name" value="DrrA1/2-like_C"/>
</dbReference>
<dbReference type="PANTHER" id="PTHR42711:SF5">
    <property type="entry name" value="ABC TRANSPORTER ATP-BINDING PROTEIN NATA"/>
    <property type="match status" value="1"/>
</dbReference>
<evidence type="ECO:0000256" key="3">
    <source>
        <dbReference type="ARBA" id="ARBA00022741"/>
    </source>
</evidence>
<evidence type="ECO:0000256" key="2">
    <source>
        <dbReference type="ARBA" id="ARBA00022448"/>
    </source>
</evidence>
<dbReference type="InterPro" id="IPR050763">
    <property type="entry name" value="ABC_transporter_ATP-binding"/>
</dbReference>
<dbReference type="SUPFAM" id="SSF52540">
    <property type="entry name" value="P-loop containing nucleoside triphosphate hydrolases"/>
    <property type="match status" value="1"/>
</dbReference>
<gene>
    <name evidence="6" type="ORF">COX05_05035</name>
</gene>
<evidence type="ECO:0000256" key="4">
    <source>
        <dbReference type="ARBA" id="ARBA00022840"/>
    </source>
</evidence>
<dbReference type="InterPro" id="IPR017871">
    <property type="entry name" value="ABC_transporter-like_CS"/>
</dbReference>
<dbReference type="GO" id="GO:0016887">
    <property type="term" value="F:ATP hydrolysis activity"/>
    <property type="evidence" value="ECO:0007669"/>
    <property type="project" value="InterPro"/>
</dbReference>
<comment type="similarity">
    <text evidence="1">Belongs to the ABC transporter superfamily.</text>
</comment>
<evidence type="ECO:0000313" key="7">
    <source>
        <dbReference type="Proteomes" id="UP000228495"/>
    </source>
</evidence>
<comment type="caution">
    <text evidence="6">The sequence shown here is derived from an EMBL/GenBank/DDBJ whole genome shotgun (WGS) entry which is preliminary data.</text>
</comment>
<evidence type="ECO:0000256" key="1">
    <source>
        <dbReference type="ARBA" id="ARBA00005417"/>
    </source>
</evidence>
<reference evidence="6 7" key="1">
    <citation type="submission" date="2017-09" db="EMBL/GenBank/DDBJ databases">
        <title>Depth-based differentiation of microbial function through sediment-hosted aquifers and enrichment of novel symbionts in the deep terrestrial subsurface.</title>
        <authorList>
            <person name="Probst A.J."/>
            <person name="Ladd B."/>
            <person name="Jarett J.K."/>
            <person name="Geller-Mcgrath D.E."/>
            <person name="Sieber C.M."/>
            <person name="Emerson J.B."/>
            <person name="Anantharaman K."/>
            <person name="Thomas B.C."/>
            <person name="Malmstrom R."/>
            <person name="Stieglmeier M."/>
            <person name="Klingl A."/>
            <person name="Woyke T."/>
            <person name="Ryan C.M."/>
            <person name="Banfield J.F."/>
        </authorList>
    </citation>
    <scope>NUCLEOTIDE SEQUENCE [LARGE SCALE GENOMIC DNA]</scope>
    <source>
        <strain evidence="6">CG22_combo_CG10-13_8_21_14_all_39_12</strain>
    </source>
</reference>
<keyword evidence="2" id="KW-0813">Transport</keyword>
<feature type="domain" description="ABC transporter" evidence="5">
    <location>
        <begin position="11"/>
        <end position="238"/>
    </location>
</feature>
<dbReference type="PANTHER" id="PTHR42711">
    <property type="entry name" value="ABC TRANSPORTER ATP-BINDING PROTEIN"/>
    <property type="match status" value="1"/>
</dbReference>
<dbReference type="PROSITE" id="PS50893">
    <property type="entry name" value="ABC_TRANSPORTER_2"/>
    <property type="match status" value="1"/>
</dbReference>
<dbReference type="GO" id="GO:0005524">
    <property type="term" value="F:ATP binding"/>
    <property type="evidence" value="ECO:0007669"/>
    <property type="project" value="UniProtKB-KW"/>
</dbReference>
<dbReference type="InterPro" id="IPR027417">
    <property type="entry name" value="P-loop_NTPase"/>
</dbReference>
<dbReference type="Gene3D" id="3.40.50.300">
    <property type="entry name" value="P-loop containing nucleotide triphosphate hydrolases"/>
    <property type="match status" value="1"/>
</dbReference>
<dbReference type="AlphaFoldDB" id="A0A2H0BEL0"/>
<evidence type="ECO:0000313" key="6">
    <source>
        <dbReference type="EMBL" id="PIP56061.1"/>
    </source>
</evidence>
<keyword evidence="4 6" id="KW-0067">ATP-binding</keyword>
<keyword evidence="3" id="KW-0547">Nucleotide-binding</keyword>
<dbReference type="InterPro" id="IPR003439">
    <property type="entry name" value="ABC_transporter-like_ATP-bd"/>
</dbReference>
<dbReference type="EMBL" id="PCSU01000091">
    <property type="protein sequence ID" value="PIP56061.1"/>
    <property type="molecule type" value="Genomic_DNA"/>
</dbReference>
<protein>
    <submittedName>
        <fullName evidence="6">ABC transporter ATP-binding protein</fullName>
    </submittedName>
</protein>
<name>A0A2H0BEL0_UNCKA</name>
<dbReference type="InterPro" id="IPR003593">
    <property type="entry name" value="AAA+_ATPase"/>
</dbReference>
<evidence type="ECO:0000259" key="5">
    <source>
        <dbReference type="PROSITE" id="PS50893"/>
    </source>
</evidence>
<dbReference type="PROSITE" id="PS00211">
    <property type="entry name" value="ABC_TRANSPORTER_1"/>
    <property type="match status" value="1"/>
</dbReference>
<organism evidence="6 7">
    <name type="scientific">candidate division WWE3 bacterium CG22_combo_CG10-13_8_21_14_all_39_12</name>
    <dbReference type="NCBI Taxonomy" id="1975094"/>
    <lineage>
        <taxon>Bacteria</taxon>
        <taxon>Katanobacteria</taxon>
    </lineage>
</organism>